<accession>A0ABR2EKT0</accession>
<organism evidence="1 2">
    <name type="scientific">Hibiscus sabdariffa</name>
    <name type="common">roselle</name>
    <dbReference type="NCBI Taxonomy" id="183260"/>
    <lineage>
        <taxon>Eukaryota</taxon>
        <taxon>Viridiplantae</taxon>
        <taxon>Streptophyta</taxon>
        <taxon>Embryophyta</taxon>
        <taxon>Tracheophyta</taxon>
        <taxon>Spermatophyta</taxon>
        <taxon>Magnoliopsida</taxon>
        <taxon>eudicotyledons</taxon>
        <taxon>Gunneridae</taxon>
        <taxon>Pentapetalae</taxon>
        <taxon>rosids</taxon>
        <taxon>malvids</taxon>
        <taxon>Malvales</taxon>
        <taxon>Malvaceae</taxon>
        <taxon>Malvoideae</taxon>
        <taxon>Hibiscus</taxon>
    </lineage>
</organism>
<evidence type="ECO:0000313" key="2">
    <source>
        <dbReference type="Proteomes" id="UP001472677"/>
    </source>
</evidence>
<comment type="caution">
    <text evidence="1">The sequence shown here is derived from an EMBL/GenBank/DDBJ whole genome shotgun (WGS) entry which is preliminary data.</text>
</comment>
<sequence length="152" mass="16359">MGKVAPIVLIKAISDLSVVDDVSAQDRLPQDEVIVSNRSVANVVSIEQSPNLSFELSSLSCKAVDVTPWPSSLKKGGDIITGLSNKYSVFMEPIIPRVVQPVPFVIGALDDDCGQEGFTSKAVEVSIETLSPRKARVGVPQLLHDMKVKKKC</sequence>
<name>A0ABR2EKT0_9ROSI</name>
<dbReference type="EMBL" id="JBBPBM010000012">
    <property type="protein sequence ID" value="KAK8562491.1"/>
    <property type="molecule type" value="Genomic_DNA"/>
</dbReference>
<dbReference type="Proteomes" id="UP001472677">
    <property type="component" value="Unassembled WGS sequence"/>
</dbReference>
<keyword evidence="2" id="KW-1185">Reference proteome</keyword>
<reference evidence="1 2" key="1">
    <citation type="journal article" date="2024" name="G3 (Bethesda)">
        <title>Genome assembly of Hibiscus sabdariffa L. provides insights into metabolisms of medicinal natural products.</title>
        <authorList>
            <person name="Kim T."/>
        </authorList>
    </citation>
    <scope>NUCLEOTIDE SEQUENCE [LARGE SCALE GENOMIC DNA]</scope>
    <source>
        <strain evidence="1">TK-2024</strain>
        <tissue evidence="1">Old leaves</tissue>
    </source>
</reference>
<proteinExistence type="predicted"/>
<protein>
    <submittedName>
        <fullName evidence="1">Uncharacterized protein</fullName>
    </submittedName>
</protein>
<evidence type="ECO:0000313" key="1">
    <source>
        <dbReference type="EMBL" id="KAK8562491.1"/>
    </source>
</evidence>
<gene>
    <name evidence="1" type="ORF">V6N12_010569</name>
</gene>